<dbReference type="InterPro" id="IPR011050">
    <property type="entry name" value="Pectin_lyase_fold/virulence"/>
</dbReference>
<organism evidence="1 2">
    <name type="scientific">Streblomastix strix</name>
    <dbReference type="NCBI Taxonomy" id="222440"/>
    <lineage>
        <taxon>Eukaryota</taxon>
        <taxon>Metamonada</taxon>
        <taxon>Preaxostyla</taxon>
        <taxon>Oxymonadida</taxon>
        <taxon>Streblomastigidae</taxon>
        <taxon>Streblomastix</taxon>
    </lineage>
</organism>
<reference evidence="1 2" key="1">
    <citation type="submission" date="2019-03" db="EMBL/GenBank/DDBJ databases">
        <title>Single cell metagenomics reveals metabolic interactions within the superorganism composed of flagellate Streblomastix strix and complex community of Bacteroidetes bacteria on its surface.</title>
        <authorList>
            <person name="Treitli S.C."/>
            <person name="Kolisko M."/>
            <person name="Husnik F."/>
            <person name="Keeling P."/>
            <person name="Hampl V."/>
        </authorList>
    </citation>
    <scope>NUCLEOTIDE SEQUENCE [LARGE SCALE GENOMIC DNA]</scope>
    <source>
        <strain evidence="1">ST1C</strain>
    </source>
</reference>
<comment type="caution">
    <text evidence="1">The sequence shown here is derived from an EMBL/GenBank/DDBJ whole genome shotgun (WGS) entry which is preliminary data.</text>
</comment>
<gene>
    <name evidence="1" type="ORF">EZS28_013114</name>
</gene>
<dbReference type="SUPFAM" id="SSF51126">
    <property type="entry name" value="Pectin lyase-like"/>
    <property type="match status" value="2"/>
</dbReference>
<evidence type="ECO:0000313" key="2">
    <source>
        <dbReference type="Proteomes" id="UP000324800"/>
    </source>
</evidence>
<evidence type="ECO:0000313" key="1">
    <source>
        <dbReference type="EMBL" id="KAA6391361.1"/>
    </source>
</evidence>
<proteinExistence type="predicted"/>
<sequence length="902" mass="99537">MNKQNHHQHNHSFIQNNILHLILFTLIVYHTSFGIFDVYGTDYYVGTSGDDGQTCLESNACETLDADNIKNNINVDAPYTVIVMDQTTLSSELQITQTSSPRTFTNNPLTQTAQSVIQIYNGGLFFCLSGSIIFQRINFTMEAGVLQASAGSPSSQYEIQSCNFIQSKSTSNSGALYISLSNEAQFTIENSQFYTCTSQNYGGAINSYSYSGGKLTIKGVLIENCSVQQSGGGIYVQIHEDDTLVEIINTTISNCQSFIGLGGGGIFASIIEGTLNIEDSIFDSCNSTQPGRGGGINIRRESNNAKLFISNTSFINCKTIASDSEQSYGWGGAIFLIIYHSGISITQSNFLMTNLIFSGCEAINQIGNNIHIISPNTEGTGLWIKFRNLLTVNNTVNLYENELYANDYMGIDNTKVNYGYTQLSDHTPLFTLFVAQPFINPYYIDPESGSDIISCGEITNPCKMVNYLLNINEMSISGFDRDTDTINIILMNSTSREEDILISTLSSFGHKVKIQSNGYNQSNNYVKQSFLTFEKNQSLFTITDSGQLELLGLHFDNLNPNYEQPLIAVSSNDNQIPILKVTDCEFSQDPYSFSSTFTFRGIISINGGKLMINRTKIENYELSNDIIQMQSTYQTYQIEIINSTFENIQNSPPGGGIVIRADIETESSLKISQQCSFIDFSGSNNGKTIYCTITGGVLIIEDSTFNTCNCTQPGAGAALAIIQDSQSKIFLRNTSFINCKTIMNSQYDSYGWGGAIFIQSSVSSNDLSYSNFQMTDLIFSGCEAVNQRGNNIHIVSPDTHLTGLAIAVLGLLTVNGINDLYTSQSYQNDYMGINQSLENYGWNDPDNHEPLFIEVYSQNFEAQYYIDSSGQDTNNCLSTSTACVTFNHTLSLTLPPEFVQDL</sequence>
<dbReference type="EMBL" id="SNRW01002905">
    <property type="protein sequence ID" value="KAA6391361.1"/>
    <property type="molecule type" value="Genomic_DNA"/>
</dbReference>
<feature type="non-terminal residue" evidence="1">
    <location>
        <position position="902"/>
    </location>
</feature>
<dbReference type="Proteomes" id="UP000324800">
    <property type="component" value="Unassembled WGS sequence"/>
</dbReference>
<name>A0A5J4W8U5_9EUKA</name>
<protein>
    <submittedName>
        <fullName evidence="1">Uncharacterized protein</fullName>
    </submittedName>
</protein>
<dbReference type="AlphaFoldDB" id="A0A5J4W8U5"/>
<accession>A0A5J4W8U5</accession>